<name>A0A9W9B1U0_9AGAR</name>
<feature type="transmembrane region" description="Helical" evidence="1">
    <location>
        <begin position="224"/>
        <end position="244"/>
    </location>
</feature>
<gene>
    <name evidence="2" type="ORF">C8J55DRAFT_484098</name>
</gene>
<feature type="transmembrane region" description="Helical" evidence="1">
    <location>
        <begin position="166"/>
        <end position="189"/>
    </location>
</feature>
<dbReference type="EMBL" id="JANVFS010000001">
    <property type="protein sequence ID" value="KAJ4496197.1"/>
    <property type="molecule type" value="Genomic_DNA"/>
</dbReference>
<reference evidence="2" key="1">
    <citation type="submission" date="2022-08" db="EMBL/GenBank/DDBJ databases">
        <authorList>
            <consortium name="DOE Joint Genome Institute"/>
            <person name="Min B."/>
            <person name="Riley R."/>
            <person name="Sierra-Patev S."/>
            <person name="Naranjo-Ortiz M."/>
            <person name="Looney B."/>
            <person name="Konkel Z."/>
            <person name="Slot J.C."/>
            <person name="Sakamoto Y."/>
            <person name="Steenwyk J.L."/>
            <person name="Rokas A."/>
            <person name="Carro J."/>
            <person name="Camarero S."/>
            <person name="Ferreira P."/>
            <person name="Molpeceres G."/>
            <person name="Ruiz-Duenas F.J."/>
            <person name="Serrano A."/>
            <person name="Henrissat B."/>
            <person name="Drula E."/>
            <person name="Hughes K.W."/>
            <person name="Mata J.L."/>
            <person name="Ishikawa N.K."/>
            <person name="Vargas-Isla R."/>
            <person name="Ushijima S."/>
            <person name="Smith C.A."/>
            <person name="Ahrendt S."/>
            <person name="Andreopoulos W."/>
            <person name="He G."/>
            <person name="Labutti K."/>
            <person name="Lipzen A."/>
            <person name="Ng V."/>
            <person name="Sandor L."/>
            <person name="Barry K."/>
            <person name="Martinez A.T."/>
            <person name="Xiao Y."/>
            <person name="Gibbons J.G."/>
            <person name="Terashima K."/>
            <person name="Hibbett D.S."/>
            <person name="Grigoriev I.V."/>
        </authorList>
    </citation>
    <scope>NUCLEOTIDE SEQUENCE</scope>
    <source>
        <strain evidence="2">Sp2 HRB7682 ss15</strain>
    </source>
</reference>
<sequence length="252" mass="27264">MAKLVKKSKPDSGMPAILPIKGNSAPNTLMYPSTRNVAIPRATTVSSSEEPGKRISNTMQIALASATSSSVSYLSSSSVLTSASSVDSNTFTKTKMLNPHPQSKSVHYWAARALMAETLLAAGIQDSENLQSVTVSQETKRAHGLQTEVAQLTKLYDERLAKLEKLLITLLGVLFTITFLTFFSQLTLIHGGRKDTSTRSQWAHFTIPILSPFASVVEHEVSVVGSKTIIGLGLVISGLVYLLLRHDGRNRP</sequence>
<organism evidence="2 3">
    <name type="scientific">Lentinula lateritia</name>
    <dbReference type="NCBI Taxonomy" id="40482"/>
    <lineage>
        <taxon>Eukaryota</taxon>
        <taxon>Fungi</taxon>
        <taxon>Dikarya</taxon>
        <taxon>Basidiomycota</taxon>
        <taxon>Agaricomycotina</taxon>
        <taxon>Agaricomycetes</taxon>
        <taxon>Agaricomycetidae</taxon>
        <taxon>Agaricales</taxon>
        <taxon>Marasmiineae</taxon>
        <taxon>Omphalotaceae</taxon>
        <taxon>Lentinula</taxon>
    </lineage>
</organism>
<evidence type="ECO:0000313" key="2">
    <source>
        <dbReference type="EMBL" id="KAJ4496197.1"/>
    </source>
</evidence>
<keyword evidence="1" id="KW-0472">Membrane</keyword>
<protein>
    <submittedName>
        <fullName evidence="2">Uncharacterized protein</fullName>
    </submittedName>
</protein>
<evidence type="ECO:0000256" key="1">
    <source>
        <dbReference type="SAM" id="Phobius"/>
    </source>
</evidence>
<reference evidence="2" key="2">
    <citation type="journal article" date="2023" name="Proc. Natl. Acad. Sci. U.S.A.">
        <title>A global phylogenomic analysis of the shiitake genus Lentinula.</title>
        <authorList>
            <person name="Sierra-Patev S."/>
            <person name="Min B."/>
            <person name="Naranjo-Ortiz M."/>
            <person name="Looney B."/>
            <person name="Konkel Z."/>
            <person name="Slot J.C."/>
            <person name="Sakamoto Y."/>
            <person name="Steenwyk J.L."/>
            <person name="Rokas A."/>
            <person name="Carro J."/>
            <person name="Camarero S."/>
            <person name="Ferreira P."/>
            <person name="Molpeceres G."/>
            <person name="Ruiz-Duenas F.J."/>
            <person name="Serrano A."/>
            <person name="Henrissat B."/>
            <person name="Drula E."/>
            <person name="Hughes K.W."/>
            <person name="Mata J.L."/>
            <person name="Ishikawa N.K."/>
            <person name="Vargas-Isla R."/>
            <person name="Ushijima S."/>
            <person name="Smith C.A."/>
            <person name="Donoghue J."/>
            <person name="Ahrendt S."/>
            <person name="Andreopoulos W."/>
            <person name="He G."/>
            <person name="LaButti K."/>
            <person name="Lipzen A."/>
            <person name="Ng V."/>
            <person name="Riley R."/>
            <person name="Sandor L."/>
            <person name="Barry K."/>
            <person name="Martinez A.T."/>
            <person name="Xiao Y."/>
            <person name="Gibbons J.G."/>
            <person name="Terashima K."/>
            <person name="Grigoriev I.V."/>
            <person name="Hibbett D."/>
        </authorList>
    </citation>
    <scope>NUCLEOTIDE SEQUENCE</scope>
    <source>
        <strain evidence="2">Sp2 HRB7682 ss15</strain>
    </source>
</reference>
<keyword evidence="1" id="KW-1133">Transmembrane helix</keyword>
<dbReference type="AlphaFoldDB" id="A0A9W9B1U0"/>
<comment type="caution">
    <text evidence="2">The sequence shown here is derived from an EMBL/GenBank/DDBJ whole genome shotgun (WGS) entry which is preliminary data.</text>
</comment>
<dbReference type="Proteomes" id="UP001150238">
    <property type="component" value="Unassembled WGS sequence"/>
</dbReference>
<keyword evidence="1" id="KW-0812">Transmembrane</keyword>
<proteinExistence type="predicted"/>
<accession>A0A9W9B1U0</accession>
<evidence type="ECO:0000313" key="3">
    <source>
        <dbReference type="Proteomes" id="UP001150238"/>
    </source>
</evidence>